<evidence type="ECO:0000313" key="1">
    <source>
        <dbReference type="EMBL" id="TKR92337.1"/>
    </source>
</evidence>
<organism evidence="1">
    <name type="scientific">Steinernema carpocapsae</name>
    <name type="common">Entomopathogenic nematode</name>
    <dbReference type="NCBI Taxonomy" id="34508"/>
    <lineage>
        <taxon>Eukaryota</taxon>
        <taxon>Metazoa</taxon>
        <taxon>Ecdysozoa</taxon>
        <taxon>Nematoda</taxon>
        <taxon>Chromadorea</taxon>
        <taxon>Rhabditida</taxon>
        <taxon>Tylenchina</taxon>
        <taxon>Panagrolaimomorpha</taxon>
        <taxon>Strongyloidoidea</taxon>
        <taxon>Steinernematidae</taxon>
        <taxon>Steinernema</taxon>
    </lineage>
</organism>
<reference evidence="1" key="3">
    <citation type="journal article" date="2019" name="G3 (Bethesda)">
        <title>Hybrid Assembly of the Genome of the Entomopathogenic Nematode Steinernema carpocapsae Identifies the X-Chromosome.</title>
        <authorList>
            <person name="Serra L."/>
            <person name="Macchietto M."/>
            <person name="Macias-Munoz A."/>
            <person name="McGill C.J."/>
            <person name="Rodriguez I.M."/>
            <person name="Rodriguez B."/>
            <person name="Murad R."/>
            <person name="Mortazavi A."/>
        </authorList>
    </citation>
    <scope>NUCLEOTIDE SEQUENCE</scope>
    <source>
        <strain evidence="1">ALL</strain>
    </source>
</reference>
<proteinExistence type="predicted"/>
<dbReference type="EMBL" id="AZBU02000002">
    <property type="protein sequence ID" value="TKR92337.1"/>
    <property type="molecule type" value="Genomic_DNA"/>
</dbReference>
<accession>A0A4U5P7V2</accession>
<name>A0A4U5P7V2_STECR</name>
<sequence length="69" mass="7850">MSLGRDAVACRYEIDSKRVFVEKATSRNSNNSRYVSNLRPLGRHLLQRTICSSRLQRSLNIVSPGSPRM</sequence>
<gene>
    <name evidence="1" type="ORF">L596_007012</name>
</gene>
<dbReference type="AlphaFoldDB" id="A0A4U5P7V2"/>
<protein>
    <submittedName>
        <fullName evidence="1">Uncharacterized protein</fullName>
    </submittedName>
</protein>
<reference evidence="1" key="2">
    <citation type="journal article" date="2015" name="Genome Biol.">
        <title>Comparative genomics of Steinernema reveals deeply conserved gene regulatory networks.</title>
        <authorList>
            <person name="Dillman A.R."/>
            <person name="Macchietto M."/>
            <person name="Porter C.F."/>
            <person name="Rogers A."/>
            <person name="Williams B."/>
            <person name="Antoshechkin I."/>
            <person name="Lee M.M."/>
            <person name="Goodwin Z."/>
            <person name="Lu X."/>
            <person name="Lewis E.E."/>
            <person name="Goodrich-Blair H."/>
            <person name="Stock S.P."/>
            <person name="Adams B.J."/>
            <person name="Sternberg P.W."/>
            <person name="Mortazavi A."/>
        </authorList>
    </citation>
    <scope>NUCLEOTIDE SEQUENCE [LARGE SCALE GENOMIC DNA]</scope>
    <source>
        <strain evidence="1">ALL</strain>
    </source>
</reference>
<comment type="caution">
    <text evidence="1">The sequence shown here is derived from an EMBL/GenBank/DDBJ whole genome shotgun (WGS) entry which is preliminary data.</text>
</comment>
<reference evidence="1" key="1">
    <citation type="submission" date="2013-11" db="EMBL/GenBank/DDBJ databases">
        <authorList>
            <person name="Sternberg P."/>
            <person name="Dillman A."/>
            <person name="Macchietto M."/>
        </authorList>
    </citation>
    <scope>NUCLEOTIDE SEQUENCE</scope>
    <source>
        <strain evidence="1">ALL</strain>
    </source>
</reference>